<evidence type="ECO:0000313" key="2">
    <source>
        <dbReference type="Proteomes" id="UP001549799"/>
    </source>
</evidence>
<dbReference type="Proteomes" id="UP001549799">
    <property type="component" value="Unassembled WGS sequence"/>
</dbReference>
<sequence>MIAYYRFEGASNPDDNVVLYVIETSRGEKGLLLDAYGPIPVMFQMR</sequence>
<keyword evidence="2" id="KW-1185">Reference proteome</keyword>
<evidence type="ECO:0000313" key="1">
    <source>
        <dbReference type="EMBL" id="MET6990117.1"/>
    </source>
</evidence>
<reference evidence="1 2" key="1">
    <citation type="submission" date="2024-07" db="EMBL/GenBank/DDBJ databases">
        <title>The genome sequence of type strain Sediminicola arcticus GDMCC 1.2805.</title>
        <authorList>
            <person name="Liu Y."/>
        </authorList>
    </citation>
    <scope>NUCLEOTIDE SEQUENCE [LARGE SCALE GENOMIC DNA]</scope>
    <source>
        <strain evidence="1 2">GDMCC 1.2805</strain>
    </source>
</reference>
<gene>
    <name evidence="1" type="ORF">ABXZ36_05605</name>
</gene>
<dbReference type="RefSeq" id="WP_354614505.1">
    <property type="nucleotide sequence ID" value="NZ_JBEXAE010000002.1"/>
</dbReference>
<accession>A0ABV2SSI4</accession>
<proteinExistence type="predicted"/>
<protein>
    <submittedName>
        <fullName evidence="1">Uncharacterized protein</fullName>
    </submittedName>
</protein>
<name>A0ABV2SSI4_9FLAO</name>
<comment type="caution">
    <text evidence="1">The sequence shown here is derived from an EMBL/GenBank/DDBJ whole genome shotgun (WGS) entry which is preliminary data.</text>
</comment>
<dbReference type="EMBL" id="JBEXAE010000002">
    <property type="protein sequence ID" value="MET6990117.1"/>
    <property type="molecule type" value="Genomic_DNA"/>
</dbReference>
<organism evidence="1 2">
    <name type="scientific">Sediminicola arcticus</name>
    <dbReference type="NCBI Taxonomy" id="1574308"/>
    <lineage>
        <taxon>Bacteria</taxon>
        <taxon>Pseudomonadati</taxon>
        <taxon>Bacteroidota</taxon>
        <taxon>Flavobacteriia</taxon>
        <taxon>Flavobacteriales</taxon>
        <taxon>Flavobacteriaceae</taxon>
        <taxon>Sediminicola</taxon>
    </lineage>
</organism>